<sequence>WNDSSEIKGRIRYVFAEFVQPVSEFPKQKCSVGTEVLRAK</sequence>
<dbReference type="EMBL" id="GBEZ01010251">
    <property type="protein sequence ID" value="JAC75403.1"/>
    <property type="molecule type" value="Transcribed_RNA"/>
</dbReference>
<organism evidence="1">
    <name type="scientific">Tetraselmis sp. GSL018</name>
    <dbReference type="NCBI Taxonomy" id="582737"/>
    <lineage>
        <taxon>Eukaryota</taxon>
        <taxon>Viridiplantae</taxon>
        <taxon>Chlorophyta</taxon>
        <taxon>core chlorophytes</taxon>
        <taxon>Chlorodendrophyceae</taxon>
        <taxon>Chlorodendrales</taxon>
        <taxon>Chlorodendraceae</taxon>
        <taxon>Tetraselmis</taxon>
    </lineage>
</organism>
<gene>
    <name evidence="1" type="ORF">TSPGSL018_23183</name>
</gene>
<reference evidence="1" key="1">
    <citation type="submission" date="2014-05" db="EMBL/GenBank/DDBJ databases">
        <title>The transcriptome of the halophilic microalga Tetraselmis sp. GSL018 isolated from the Great Salt Lake, Utah.</title>
        <authorList>
            <person name="Jinkerson R.E."/>
            <person name="D'Adamo S."/>
            <person name="Posewitz M.C."/>
        </authorList>
    </citation>
    <scope>NUCLEOTIDE SEQUENCE</scope>
    <source>
        <strain evidence="1">GSL018</strain>
    </source>
</reference>
<name>A0A061RTT7_9CHLO</name>
<protein>
    <submittedName>
        <fullName evidence="1">Uncharacterized protein</fullName>
    </submittedName>
</protein>
<proteinExistence type="predicted"/>
<accession>A0A061RTT7</accession>
<evidence type="ECO:0000313" key="1">
    <source>
        <dbReference type="EMBL" id="JAC75403.1"/>
    </source>
</evidence>
<dbReference type="AlphaFoldDB" id="A0A061RTT7"/>
<feature type="non-terminal residue" evidence="1">
    <location>
        <position position="1"/>
    </location>
</feature>